<evidence type="ECO:0000256" key="2">
    <source>
        <dbReference type="ARBA" id="ARBA00012438"/>
    </source>
</evidence>
<dbReference type="Gene3D" id="1.20.5.1930">
    <property type="match status" value="1"/>
</dbReference>
<evidence type="ECO:0000256" key="8">
    <source>
        <dbReference type="ARBA" id="ARBA00023012"/>
    </source>
</evidence>
<evidence type="ECO:0000313" key="12">
    <source>
        <dbReference type="Proteomes" id="UP000183053"/>
    </source>
</evidence>
<gene>
    <name evidence="11" type="ORF">SAMN04489765_4136</name>
</gene>
<evidence type="ECO:0000256" key="4">
    <source>
        <dbReference type="ARBA" id="ARBA00022679"/>
    </source>
</evidence>
<dbReference type="OrthoDB" id="227596at2"/>
<dbReference type="GO" id="GO:0005524">
    <property type="term" value="F:ATP binding"/>
    <property type="evidence" value="ECO:0007669"/>
    <property type="project" value="UniProtKB-KW"/>
</dbReference>
<dbReference type="GO" id="GO:0000155">
    <property type="term" value="F:phosphorelay sensor kinase activity"/>
    <property type="evidence" value="ECO:0007669"/>
    <property type="project" value="InterPro"/>
</dbReference>
<dbReference type="EC" id="2.7.13.3" evidence="2"/>
<dbReference type="PANTHER" id="PTHR24421">
    <property type="entry name" value="NITRATE/NITRITE SENSOR PROTEIN NARX-RELATED"/>
    <property type="match status" value="1"/>
</dbReference>
<evidence type="ECO:0000256" key="6">
    <source>
        <dbReference type="ARBA" id="ARBA00022777"/>
    </source>
</evidence>
<evidence type="ECO:0000313" key="11">
    <source>
        <dbReference type="EMBL" id="SDR24166.1"/>
    </source>
</evidence>
<dbReference type="PANTHER" id="PTHR24421:SF10">
    <property type="entry name" value="NITRATE_NITRITE SENSOR PROTEIN NARQ"/>
    <property type="match status" value="1"/>
</dbReference>
<organism evidence="11 12">
    <name type="scientific">Tsukamurella pulmonis</name>
    <dbReference type="NCBI Taxonomy" id="47312"/>
    <lineage>
        <taxon>Bacteria</taxon>
        <taxon>Bacillati</taxon>
        <taxon>Actinomycetota</taxon>
        <taxon>Actinomycetes</taxon>
        <taxon>Mycobacteriales</taxon>
        <taxon>Tsukamurellaceae</taxon>
        <taxon>Tsukamurella</taxon>
    </lineage>
</organism>
<evidence type="ECO:0000259" key="10">
    <source>
        <dbReference type="Pfam" id="PF07730"/>
    </source>
</evidence>
<sequence length="282" mass="30040">MNATNRPRWRSGSWAPGVVAVLSLLGIAMAFGVAMPYARLAASSMVTLAVAVAIWTWWRAKQMRVDFEARLAAWSAHEARRAEQIRIARELHDGVSNSLALILMRAAVDRDRGSDTQRRALAAIESSARTTIAQLREMLLLLRGDGEAPRGSVDLEALVSNSRAAGMHVAVTKNLGSRITPEVAEMIHAVVGEGLSNAARHCGPCRAEVHVDDSAAGGLAVEVRDSGAVPGWVPAPGSGSGLSSLETRIANVHGVLTFDHCDEGSTLAAWIPRRDRSESESA</sequence>
<feature type="domain" description="Signal transduction histidine kinase subgroup 3 dimerisation and phosphoacceptor" evidence="10">
    <location>
        <begin position="83"/>
        <end position="144"/>
    </location>
</feature>
<dbReference type="GO" id="GO:0046983">
    <property type="term" value="F:protein dimerization activity"/>
    <property type="evidence" value="ECO:0007669"/>
    <property type="project" value="InterPro"/>
</dbReference>
<dbReference type="InterPro" id="IPR036890">
    <property type="entry name" value="HATPase_C_sf"/>
</dbReference>
<evidence type="ECO:0000256" key="9">
    <source>
        <dbReference type="SAM" id="Phobius"/>
    </source>
</evidence>
<reference evidence="12" key="1">
    <citation type="submission" date="2016-10" db="EMBL/GenBank/DDBJ databases">
        <authorList>
            <person name="Varghese N."/>
            <person name="Submissions S."/>
        </authorList>
    </citation>
    <scope>NUCLEOTIDE SEQUENCE [LARGE SCALE GENOMIC DNA]</scope>
    <source>
        <strain evidence="12">DSM 44142</strain>
    </source>
</reference>
<accession>A0A1H1HGH9</accession>
<dbReference type="STRING" id="47312.SAMN04489765_4136"/>
<dbReference type="Gene3D" id="3.30.565.10">
    <property type="entry name" value="Histidine kinase-like ATPase, C-terminal domain"/>
    <property type="match status" value="1"/>
</dbReference>
<comment type="catalytic activity">
    <reaction evidence="1">
        <text>ATP + protein L-histidine = ADP + protein N-phospho-L-histidine.</text>
        <dbReference type="EC" id="2.7.13.3"/>
    </reaction>
</comment>
<dbReference type="AlphaFoldDB" id="A0A1H1HGH9"/>
<keyword evidence="9" id="KW-0812">Transmembrane</keyword>
<dbReference type="Proteomes" id="UP000183053">
    <property type="component" value="Unassembled WGS sequence"/>
</dbReference>
<feature type="transmembrane region" description="Helical" evidence="9">
    <location>
        <begin position="40"/>
        <end position="58"/>
    </location>
</feature>
<keyword evidence="8" id="KW-0902">Two-component regulatory system</keyword>
<evidence type="ECO:0000256" key="3">
    <source>
        <dbReference type="ARBA" id="ARBA00022553"/>
    </source>
</evidence>
<keyword evidence="6 11" id="KW-0418">Kinase</keyword>
<keyword evidence="9" id="KW-0472">Membrane</keyword>
<dbReference type="EMBL" id="FNLF01000002">
    <property type="protein sequence ID" value="SDR24166.1"/>
    <property type="molecule type" value="Genomic_DNA"/>
</dbReference>
<dbReference type="GO" id="GO:0016020">
    <property type="term" value="C:membrane"/>
    <property type="evidence" value="ECO:0007669"/>
    <property type="project" value="InterPro"/>
</dbReference>
<evidence type="ECO:0000256" key="1">
    <source>
        <dbReference type="ARBA" id="ARBA00000085"/>
    </source>
</evidence>
<keyword evidence="3" id="KW-0597">Phosphoprotein</keyword>
<evidence type="ECO:0000256" key="7">
    <source>
        <dbReference type="ARBA" id="ARBA00022840"/>
    </source>
</evidence>
<feature type="transmembrane region" description="Helical" evidence="9">
    <location>
        <begin position="12"/>
        <end position="34"/>
    </location>
</feature>
<dbReference type="InterPro" id="IPR050482">
    <property type="entry name" value="Sensor_HK_TwoCompSys"/>
</dbReference>
<evidence type="ECO:0000256" key="5">
    <source>
        <dbReference type="ARBA" id="ARBA00022741"/>
    </source>
</evidence>
<keyword evidence="5" id="KW-0547">Nucleotide-binding</keyword>
<dbReference type="SUPFAM" id="SSF55874">
    <property type="entry name" value="ATPase domain of HSP90 chaperone/DNA topoisomerase II/histidine kinase"/>
    <property type="match status" value="1"/>
</dbReference>
<keyword evidence="9" id="KW-1133">Transmembrane helix</keyword>
<protein>
    <recommendedName>
        <fullName evidence="2">histidine kinase</fullName>
        <ecNumber evidence="2">2.7.13.3</ecNumber>
    </recommendedName>
</protein>
<keyword evidence="12" id="KW-1185">Reference proteome</keyword>
<name>A0A1H1HGH9_9ACTN</name>
<dbReference type="Pfam" id="PF07730">
    <property type="entry name" value="HisKA_3"/>
    <property type="match status" value="1"/>
</dbReference>
<dbReference type="InterPro" id="IPR011712">
    <property type="entry name" value="Sig_transdc_His_kin_sub3_dim/P"/>
</dbReference>
<keyword evidence="7" id="KW-0067">ATP-binding</keyword>
<proteinExistence type="predicted"/>
<keyword evidence="4" id="KW-0808">Transferase</keyword>